<feature type="domain" description="CobW/HypB/UreG nucleotide-binding" evidence="8">
    <location>
        <begin position="39"/>
        <end position="197"/>
    </location>
</feature>
<dbReference type="InterPro" id="IPR003495">
    <property type="entry name" value="CobW/HypB/UreG_nucleotide-bd"/>
</dbReference>
<dbReference type="InterPro" id="IPR027417">
    <property type="entry name" value="P-loop_NTPase"/>
</dbReference>
<evidence type="ECO:0000259" key="8">
    <source>
        <dbReference type="Pfam" id="PF02492"/>
    </source>
</evidence>
<keyword evidence="5" id="KW-0378">Hydrolase</keyword>
<dbReference type="Pfam" id="PF02492">
    <property type="entry name" value="cobW"/>
    <property type="match status" value="1"/>
</dbReference>
<comment type="caution">
    <text evidence="9">The sequence shown here is derived from an EMBL/GenBank/DDBJ whole genome shotgun (WGS) entry which is preliminary data.</text>
</comment>
<dbReference type="GO" id="GO:0051604">
    <property type="term" value="P:protein maturation"/>
    <property type="evidence" value="ECO:0007669"/>
    <property type="project" value="InterPro"/>
</dbReference>
<dbReference type="PANTHER" id="PTHR30134">
    <property type="entry name" value="HYDROGENASE PROTEIN ASSEMBLY PROTEIN, NICKEL CHAPERONE"/>
    <property type="match status" value="1"/>
</dbReference>
<name>A0A645E3I0_9ZZZZ</name>
<evidence type="ECO:0000256" key="7">
    <source>
        <dbReference type="ARBA" id="ARBA00023134"/>
    </source>
</evidence>
<gene>
    <name evidence="9" type="primary">hypB_22</name>
    <name evidence="9" type="ORF">SDC9_142517</name>
</gene>
<evidence type="ECO:0000256" key="2">
    <source>
        <dbReference type="ARBA" id="ARBA00022596"/>
    </source>
</evidence>
<dbReference type="SUPFAM" id="SSF52540">
    <property type="entry name" value="P-loop containing nucleoside triphosphate hydrolases"/>
    <property type="match status" value="1"/>
</dbReference>
<dbReference type="GO" id="GO:0016151">
    <property type="term" value="F:nickel cation binding"/>
    <property type="evidence" value="ECO:0007669"/>
    <property type="project" value="InterPro"/>
</dbReference>
<comment type="similarity">
    <text evidence="1">Belongs to the SIMIBI class G3E GTPase family. HypB/HupM subfamily.</text>
</comment>
<proteinExistence type="inferred from homology"/>
<keyword evidence="3" id="KW-0479">Metal-binding</keyword>
<dbReference type="CDD" id="cd05390">
    <property type="entry name" value="HypB"/>
    <property type="match status" value="1"/>
</dbReference>
<dbReference type="NCBIfam" id="TIGR00073">
    <property type="entry name" value="hypB"/>
    <property type="match status" value="1"/>
</dbReference>
<keyword evidence="4" id="KW-0547">Nucleotide-binding</keyword>
<reference evidence="9" key="1">
    <citation type="submission" date="2019-08" db="EMBL/GenBank/DDBJ databases">
        <authorList>
            <person name="Kucharzyk K."/>
            <person name="Murdoch R.W."/>
            <person name="Higgins S."/>
            <person name="Loffler F."/>
        </authorList>
    </citation>
    <scope>NUCLEOTIDE SEQUENCE</scope>
</reference>
<dbReference type="GO" id="GO:0008270">
    <property type="term" value="F:zinc ion binding"/>
    <property type="evidence" value="ECO:0007669"/>
    <property type="project" value="TreeGrafter"/>
</dbReference>
<dbReference type="AlphaFoldDB" id="A0A645E3I0"/>
<dbReference type="PIRSF" id="PIRSF005624">
    <property type="entry name" value="Ni-bind_GTPase"/>
    <property type="match status" value="1"/>
</dbReference>
<dbReference type="EMBL" id="VSSQ01041872">
    <property type="protein sequence ID" value="MPM95363.1"/>
    <property type="molecule type" value="Genomic_DNA"/>
</dbReference>
<accession>A0A645E3I0</accession>
<dbReference type="PANTHER" id="PTHR30134:SF2">
    <property type="entry name" value="HYDROGENASE MATURATION FACTOR HYPB"/>
    <property type="match status" value="1"/>
</dbReference>
<sequence>MTDEIRLIDVKESILSENADQADVIRTRLKDSGTFLLNLMASPGAGKTSVIVQTIRRLHEKLSIAVVEGDIESIVDSKKVQAEGVDAVQIRTGGACHLDAPMLTAALDTLDLAKIDLLFVENIGNLICPAEFDLGANLQVMILSVPEGDDKILKYPLMFSVCDVLIVNKVDYLDDSDFDLELLSRRAHELNPKIKIFSVSCKKGIGLDEWSQWLYQSIQTAKGN</sequence>
<evidence type="ECO:0000256" key="6">
    <source>
        <dbReference type="ARBA" id="ARBA00022833"/>
    </source>
</evidence>
<keyword evidence="6" id="KW-0862">Zinc</keyword>
<protein>
    <submittedName>
        <fullName evidence="9">Hydrogenase maturation factor HypB</fullName>
    </submittedName>
</protein>
<dbReference type="GO" id="GO:0003924">
    <property type="term" value="F:GTPase activity"/>
    <property type="evidence" value="ECO:0007669"/>
    <property type="project" value="InterPro"/>
</dbReference>
<evidence type="ECO:0000313" key="9">
    <source>
        <dbReference type="EMBL" id="MPM95363.1"/>
    </source>
</evidence>
<dbReference type="Gene3D" id="3.40.50.300">
    <property type="entry name" value="P-loop containing nucleotide triphosphate hydrolases"/>
    <property type="match status" value="1"/>
</dbReference>
<keyword evidence="7" id="KW-0342">GTP-binding</keyword>
<dbReference type="GO" id="GO:0005525">
    <property type="term" value="F:GTP binding"/>
    <property type="evidence" value="ECO:0007669"/>
    <property type="project" value="UniProtKB-KW"/>
</dbReference>
<organism evidence="9">
    <name type="scientific">bioreactor metagenome</name>
    <dbReference type="NCBI Taxonomy" id="1076179"/>
    <lineage>
        <taxon>unclassified sequences</taxon>
        <taxon>metagenomes</taxon>
        <taxon>ecological metagenomes</taxon>
    </lineage>
</organism>
<evidence type="ECO:0000256" key="3">
    <source>
        <dbReference type="ARBA" id="ARBA00022723"/>
    </source>
</evidence>
<keyword evidence="2" id="KW-0533">Nickel</keyword>
<evidence type="ECO:0000256" key="4">
    <source>
        <dbReference type="ARBA" id="ARBA00022741"/>
    </source>
</evidence>
<evidence type="ECO:0000256" key="1">
    <source>
        <dbReference type="ARBA" id="ARBA00006211"/>
    </source>
</evidence>
<dbReference type="InterPro" id="IPR004392">
    <property type="entry name" value="Hyd_mat_HypB"/>
</dbReference>
<evidence type="ECO:0000256" key="5">
    <source>
        <dbReference type="ARBA" id="ARBA00022801"/>
    </source>
</evidence>